<keyword evidence="7" id="KW-0249">Electron transport</keyword>
<dbReference type="SMART" id="SM01117">
    <property type="entry name" value="Cyt-b5"/>
    <property type="match status" value="1"/>
</dbReference>
<dbReference type="Proteomes" id="UP000001396">
    <property type="component" value="Unassembled WGS sequence"/>
</dbReference>
<evidence type="ECO:0000256" key="1">
    <source>
        <dbReference type="ARBA" id="ARBA00001962"/>
    </source>
</evidence>
<keyword evidence="11" id="KW-1133">Transmembrane helix</keyword>
<keyword evidence="7" id="KW-0813">Transport</keyword>
<keyword evidence="3" id="KW-0444">Lipid biosynthesis</keyword>
<dbReference type="GO" id="GO:0046872">
    <property type="term" value="F:metal ion binding"/>
    <property type="evidence" value="ECO:0007669"/>
    <property type="project" value="UniProtKB-KW"/>
</dbReference>
<dbReference type="GO" id="GO:0016717">
    <property type="term" value="F:oxidoreductase activity, acting on paired donors, with oxidation of a pair of donors resulting in the reduction of molecular oxygen to two molecules of water"/>
    <property type="evidence" value="ECO:0007669"/>
    <property type="project" value="UniProtKB-ARBA"/>
</dbReference>
<dbReference type="GO" id="GO:0016020">
    <property type="term" value="C:membrane"/>
    <property type="evidence" value="ECO:0007669"/>
    <property type="project" value="TreeGrafter"/>
</dbReference>
<dbReference type="Gene3D" id="3.10.120.10">
    <property type="entry name" value="Cytochrome b5-like heme/steroid binding domain"/>
    <property type="match status" value="1"/>
</dbReference>
<organism evidence="13 14">
    <name type="scientific">Heterostelium pallidum (strain ATCC 26659 / Pp 5 / PN500)</name>
    <name type="common">Cellular slime mold</name>
    <name type="synonym">Polysphondylium pallidum</name>
    <dbReference type="NCBI Taxonomy" id="670386"/>
    <lineage>
        <taxon>Eukaryota</taxon>
        <taxon>Amoebozoa</taxon>
        <taxon>Evosea</taxon>
        <taxon>Eumycetozoa</taxon>
        <taxon>Dictyostelia</taxon>
        <taxon>Acytosteliales</taxon>
        <taxon>Acytosteliaceae</taxon>
        <taxon>Heterostelium</taxon>
    </lineage>
</organism>
<evidence type="ECO:0000256" key="7">
    <source>
        <dbReference type="ARBA" id="ARBA00022982"/>
    </source>
</evidence>
<evidence type="ECO:0000256" key="4">
    <source>
        <dbReference type="ARBA" id="ARBA00022617"/>
    </source>
</evidence>
<reference evidence="13 14" key="1">
    <citation type="journal article" date="2011" name="Genome Res.">
        <title>Phylogeny-wide analysis of social amoeba genomes highlights ancient origins for complex intercellular communication.</title>
        <authorList>
            <person name="Heidel A.J."/>
            <person name="Lawal H.M."/>
            <person name="Felder M."/>
            <person name="Schilde C."/>
            <person name="Helps N.R."/>
            <person name="Tunggal B."/>
            <person name="Rivero F."/>
            <person name="John U."/>
            <person name="Schleicher M."/>
            <person name="Eichinger L."/>
            <person name="Platzer M."/>
            <person name="Noegel A.A."/>
            <person name="Schaap P."/>
            <person name="Gloeckner G."/>
        </authorList>
    </citation>
    <scope>NUCLEOTIDE SEQUENCE [LARGE SCALE GENOMIC DNA]</scope>
    <source>
        <strain evidence="14">ATCC 26659 / Pp 5 / PN500</strain>
    </source>
</reference>
<dbReference type="RefSeq" id="XP_020429292.1">
    <property type="nucleotide sequence ID" value="XM_020583105.1"/>
</dbReference>
<feature type="transmembrane region" description="Helical" evidence="11">
    <location>
        <begin position="118"/>
        <end position="136"/>
    </location>
</feature>
<evidence type="ECO:0000256" key="5">
    <source>
        <dbReference type="ARBA" id="ARBA00022723"/>
    </source>
</evidence>
<evidence type="ECO:0000259" key="12">
    <source>
        <dbReference type="PROSITE" id="PS50255"/>
    </source>
</evidence>
<dbReference type="FunFam" id="3.10.120.10:FF:000007">
    <property type="entry name" value="Sulfite oxidase, mitochondrial"/>
    <property type="match status" value="1"/>
</dbReference>
<dbReference type="Pfam" id="PF00173">
    <property type="entry name" value="Cyt-b5"/>
    <property type="match status" value="1"/>
</dbReference>
<evidence type="ECO:0000256" key="2">
    <source>
        <dbReference type="ARBA" id="ARBA00009295"/>
    </source>
</evidence>
<keyword evidence="9" id="KW-0443">Lipid metabolism</keyword>
<evidence type="ECO:0000313" key="14">
    <source>
        <dbReference type="Proteomes" id="UP000001396"/>
    </source>
</evidence>
<keyword evidence="5" id="KW-0479">Metal-binding</keyword>
<evidence type="ECO:0000256" key="9">
    <source>
        <dbReference type="ARBA" id="ARBA00023098"/>
    </source>
</evidence>
<dbReference type="InterPro" id="IPR012171">
    <property type="entry name" value="Fatty_acid_desaturase"/>
</dbReference>
<dbReference type="AlphaFoldDB" id="D3BMF1"/>
<comment type="similarity">
    <text evidence="2">Belongs to the fatty acid desaturase type 1 family.</text>
</comment>
<evidence type="ECO:0000256" key="3">
    <source>
        <dbReference type="ARBA" id="ARBA00022516"/>
    </source>
</evidence>
<evidence type="ECO:0000256" key="11">
    <source>
        <dbReference type="SAM" id="Phobius"/>
    </source>
</evidence>
<dbReference type="PRINTS" id="PR00363">
    <property type="entry name" value="CYTOCHROMEB5"/>
</dbReference>
<comment type="cofactor">
    <cofactor evidence="1">
        <name>Fe cation</name>
        <dbReference type="ChEBI" id="CHEBI:24875"/>
    </cofactor>
</comment>
<dbReference type="SUPFAM" id="SSF55856">
    <property type="entry name" value="Cytochrome b5-like heme/steroid binding domain"/>
    <property type="match status" value="1"/>
</dbReference>
<dbReference type="EMBL" id="ADBJ01000043">
    <property type="protein sequence ID" value="EFA77163.1"/>
    <property type="molecule type" value="Genomic_DNA"/>
</dbReference>
<feature type="transmembrane region" description="Helical" evidence="11">
    <location>
        <begin position="283"/>
        <end position="300"/>
    </location>
</feature>
<dbReference type="Pfam" id="PF00487">
    <property type="entry name" value="FA_desaturase"/>
    <property type="match status" value="1"/>
</dbReference>
<keyword evidence="14" id="KW-1185">Reference proteome</keyword>
<dbReference type="OMA" id="LSANWWN"/>
<evidence type="ECO:0000313" key="13">
    <source>
        <dbReference type="EMBL" id="EFA77163.1"/>
    </source>
</evidence>
<gene>
    <name evidence="13" type="primary">fadA</name>
    <name evidence="13" type="ORF">PPL_12371</name>
</gene>
<dbReference type="CDD" id="cd03506">
    <property type="entry name" value="Delta6-FADS-like"/>
    <property type="match status" value="1"/>
</dbReference>
<evidence type="ECO:0000256" key="10">
    <source>
        <dbReference type="ARBA" id="ARBA00023160"/>
    </source>
</evidence>
<dbReference type="GeneID" id="31367838"/>
<protein>
    <submittedName>
        <fullName evidence="13">Delta 5 fatty acid desaturase</fullName>
    </submittedName>
</protein>
<dbReference type="FunCoup" id="D3BMF1">
    <property type="interactions" value="53"/>
</dbReference>
<dbReference type="InParanoid" id="D3BMF1"/>
<dbReference type="PROSITE" id="PS50255">
    <property type="entry name" value="CYTOCHROME_B5_2"/>
    <property type="match status" value="1"/>
</dbReference>
<evidence type="ECO:0000256" key="6">
    <source>
        <dbReference type="ARBA" id="ARBA00022832"/>
    </source>
</evidence>
<dbReference type="PANTHER" id="PTHR19353">
    <property type="entry name" value="FATTY ACID DESATURASE 2"/>
    <property type="match status" value="1"/>
</dbReference>
<accession>D3BMF1</accession>
<keyword evidence="10" id="KW-0275">Fatty acid biosynthesis</keyword>
<feature type="transmembrane region" description="Helical" evidence="11">
    <location>
        <begin position="143"/>
        <end position="166"/>
    </location>
</feature>
<comment type="caution">
    <text evidence="13">The sequence shown here is derived from an EMBL/GenBank/DDBJ whole genome shotgun (WGS) entry which is preliminary data.</text>
</comment>
<feature type="transmembrane region" description="Helical" evidence="11">
    <location>
        <begin position="178"/>
        <end position="198"/>
    </location>
</feature>
<dbReference type="STRING" id="670386.D3BMF1"/>
<dbReference type="InterPro" id="IPR005804">
    <property type="entry name" value="FA_desaturase_dom"/>
</dbReference>
<feature type="transmembrane region" description="Helical" evidence="11">
    <location>
        <begin position="306"/>
        <end position="325"/>
    </location>
</feature>
<dbReference type="GO" id="GO:0006636">
    <property type="term" value="P:unsaturated fatty acid biosynthetic process"/>
    <property type="evidence" value="ECO:0007669"/>
    <property type="project" value="UniProtKB-ARBA"/>
</dbReference>
<dbReference type="InterPro" id="IPR001199">
    <property type="entry name" value="Cyt_B5-like_heme/steroid-bd"/>
</dbReference>
<evidence type="ECO:0000256" key="8">
    <source>
        <dbReference type="ARBA" id="ARBA00023004"/>
    </source>
</evidence>
<dbReference type="PANTHER" id="PTHR19353:SF19">
    <property type="entry name" value="DELTA(5) FATTY ACID DESATURASE C-RELATED"/>
    <property type="match status" value="1"/>
</dbReference>
<feature type="domain" description="Cytochrome b5 heme-binding" evidence="12">
    <location>
        <begin position="3"/>
        <end position="80"/>
    </location>
</feature>
<keyword evidence="11" id="KW-0472">Membrane</keyword>
<keyword evidence="8" id="KW-0408">Iron</keyword>
<name>D3BMF1_HETP5</name>
<keyword evidence="4" id="KW-0349">Heme</keyword>
<proteinExistence type="inferred from homology"/>
<dbReference type="InterPro" id="IPR036400">
    <property type="entry name" value="Cyt_B5-like_heme/steroid_sf"/>
</dbReference>
<keyword evidence="11" id="KW-0812">Transmembrane</keyword>
<dbReference type="GO" id="GO:0042759">
    <property type="term" value="P:long-chain fatty acid biosynthetic process"/>
    <property type="evidence" value="ECO:0007669"/>
    <property type="project" value="UniProtKB-ARBA"/>
</dbReference>
<dbReference type="PIRSF" id="PIRSF015921">
    <property type="entry name" value="FA_sphinglp_des"/>
    <property type="match status" value="1"/>
</dbReference>
<sequence>MAGKQYSWSELAKHCTEDDCWVAIEGKVYDITKWLPQHPGGKQILMLSAGRDVTNLFESYHPMSDKPQSLIGKYQIGVLSSLEHPKYVEKSKFYSTLRDRVRNHFVSTSQDPQMSVSMLTRVAFVILLQVTLYYLSHFMTTNFLLNCILAVCYGIAESWLAMHLMHDACHAALTHSPAAWMWLGAVFDFLTGGSFYAWNHQHVIGHHLYTNVRGADPDVGEGEIDFRIVTPYQTREWYHKYQHIYAPILYGLYAFKTRIQDSESFIKRTNGAIRVGTPSNWDLYTYLLGKASFIFFRVILPLQYHSVSSLACYIIIAELVFGYYLTINFQVSHIATDLKFYATPSKPEDPTQLDEDWAIAQVKTTQDYGHNSVACTFLSGGLNHQVVHHLFPSIAQDFYPQIVPILKDVCKEYGVKYHFKETFTEAIKSHIDYLYKMGNDPDYVKLPTSNKKSK</sequence>
<keyword evidence="6" id="KW-0276">Fatty acid metabolism</keyword>